<evidence type="ECO:0000313" key="1">
    <source>
        <dbReference type="EMBL" id="ESU73905.1"/>
    </source>
</evidence>
<dbReference type="EMBL" id="AYSF01000001">
    <property type="protein sequence ID" value="ESU73905.1"/>
    <property type="molecule type" value="Genomic_DNA"/>
</dbReference>
<organism evidence="1 2">
    <name type="scientific">Geobacillus thermopakistaniensis (strain MAS1)</name>
    <dbReference type="NCBI Taxonomy" id="1408282"/>
    <lineage>
        <taxon>Bacteria</taxon>
        <taxon>Bacillati</taxon>
        <taxon>Bacillota</taxon>
        <taxon>Bacilli</taxon>
        <taxon>Bacillales</taxon>
        <taxon>Anoxybacillaceae</taxon>
        <taxon>Geobacillus</taxon>
    </lineage>
</organism>
<comment type="caution">
    <text evidence="1">The sequence shown here is derived from an EMBL/GenBank/DDBJ whole genome shotgun (WGS) entry which is preliminary data.</text>
</comment>
<reference evidence="1 2" key="1">
    <citation type="journal article" date="2014" name="Genome Announc.">
        <title>Draft Genome Sequence of Geobacillus thermopakistaniensis Strain MAS1.</title>
        <authorList>
            <person name="Siddiqui M.A."/>
            <person name="Rashid N."/>
            <person name="Ayyampalayam S."/>
            <person name="Whitman W.B."/>
        </authorList>
    </citation>
    <scope>NUCLEOTIDE SEQUENCE [LARGE SCALE GENOMIC DNA]</scope>
    <source>
        <strain evidence="1 2">MAS1</strain>
    </source>
</reference>
<evidence type="ECO:0000313" key="2">
    <source>
        <dbReference type="Proteomes" id="UP000018339"/>
    </source>
</evidence>
<protein>
    <submittedName>
        <fullName evidence="1">Uncharacterized protein</fullName>
    </submittedName>
</protein>
<dbReference type="AlphaFoldDB" id="A0A7U9P824"/>
<name>A0A7U9P824_GEOTM</name>
<dbReference type="Proteomes" id="UP000018339">
    <property type="component" value="Unassembled WGS sequence"/>
</dbReference>
<keyword evidence="2" id="KW-1185">Reference proteome</keyword>
<sequence>MEKYVFKKHFNNNFVDVGGFPVTYGVSSNGENIFIRI</sequence>
<gene>
    <name evidence="1" type="ORF">T260_00030</name>
</gene>
<proteinExistence type="predicted"/>
<accession>A0A7U9P824</accession>